<evidence type="ECO:0000259" key="8">
    <source>
        <dbReference type="Pfam" id="PF16922"/>
    </source>
</evidence>
<evidence type="ECO:0000256" key="5">
    <source>
        <dbReference type="ARBA" id="ARBA00023242"/>
    </source>
</evidence>
<protein>
    <recommendedName>
        <fullName evidence="3 6">DNA replication complex GINS protein SLD5</fullName>
    </recommendedName>
</protein>
<evidence type="ECO:0000256" key="2">
    <source>
        <dbReference type="ARBA" id="ARBA00008187"/>
    </source>
</evidence>
<dbReference type="Pfam" id="PF05916">
    <property type="entry name" value="Sld5"/>
    <property type="match status" value="1"/>
</dbReference>
<proteinExistence type="inferred from homology"/>
<accession>A0A1X2G773</accession>
<keyword evidence="4 6" id="KW-0235">DNA replication</keyword>
<dbReference type="EMBL" id="MCGT01000036">
    <property type="protein sequence ID" value="ORX46805.1"/>
    <property type="molecule type" value="Genomic_DNA"/>
</dbReference>
<dbReference type="OrthoDB" id="338231at2759"/>
<dbReference type="InterPro" id="IPR038749">
    <property type="entry name" value="Sld5_GINS_A"/>
</dbReference>
<dbReference type="InterPro" id="IPR008591">
    <property type="entry name" value="GINS_Sld5"/>
</dbReference>
<comment type="subcellular location">
    <subcellularLocation>
        <location evidence="1 6">Nucleus</location>
    </subcellularLocation>
</comment>
<dbReference type="STRING" id="101127.A0A1X2G773"/>
<evidence type="ECO:0000256" key="6">
    <source>
        <dbReference type="PIRNR" id="PIRNR007764"/>
    </source>
</evidence>
<dbReference type="PIRSF" id="PIRSF007764">
    <property type="entry name" value="Sld5"/>
    <property type="match status" value="1"/>
</dbReference>
<feature type="domain" description="DNA replication complex GINS protein SLD5 C-terminal" evidence="8">
    <location>
        <begin position="177"/>
        <end position="231"/>
    </location>
</feature>
<comment type="function">
    <text evidence="6">The GINS complex plays an essential role in the initiation of DNA replication.</text>
</comment>
<gene>
    <name evidence="9" type="ORF">DM01DRAFT_1310903</name>
</gene>
<dbReference type="Gene3D" id="1.20.58.1030">
    <property type="match status" value="1"/>
</dbReference>
<evidence type="ECO:0000259" key="7">
    <source>
        <dbReference type="Pfam" id="PF05916"/>
    </source>
</evidence>
<dbReference type="GO" id="GO:0000727">
    <property type="term" value="P:double-strand break repair via break-induced replication"/>
    <property type="evidence" value="ECO:0007669"/>
    <property type="project" value="TreeGrafter"/>
</dbReference>
<dbReference type="Proteomes" id="UP000242146">
    <property type="component" value="Unassembled WGS sequence"/>
</dbReference>
<comment type="caution">
    <text evidence="9">The sequence shown here is derived from an EMBL/GenBank/DDBJ whole genome shotgun (WGS) entry which is preliminary data.</text>
</comment>
<evidence type="ECO:0000256" key="1">
    <source>
        <dbReference type="ARBA" id="ARBA00004123"/>
    </source>
</evidence>
<name>A0A1X2G773_9FUNG</name>
<feature type="domain" description="GINS subunit" evidence="7">
    <location>
        <begin position="83"/>
        <end position="148"/>
    </location>
</feature>
<evidence type="ECO:0000256" key="4">
    <source>
        <dbReference type="ARBA" id="ARBA00022705"/>
    </source>
</evidence>
<dbReference type="SUPFAM" id="SSF160059">
    <property type="entry name" value="PriA/YqbF domain"/>
    <property type="match status" value="1"/>
</dbReference>
<organism evidence="9 10">
    <name type="scientific">Hesseltinella vesiculosa</name>
    <dbReference type="NCBI Taxonomy" id="101127"/>
    <lineage>
        <taxon>Eukaryota</taxon>
        <taxon>Fungi</taxon>
        <taxon>Fungi incertae sedis</taxon>
        <taxon>Mucoromycota</taxon>
        <taxon>Mucoromycotina</taxon>
        <taxon>Mucoromycetes</taxon>
        <taxon>Mucorales</taxon>
        <taxon>Cunninghamellaceae</taxon>
        <taxon>Hesseltinella</taxon>
    </lineage>
</organism>
<dbReference type="Gene3D" id="3.40.5.60">
    <property type="match status" value="1"/>
</dbReference>
<comment type="similarity">
    <text evidence="2 6">Belongs to the GINS4/SLD5 family.</text>
</comment>
<dbReference type="SUPFAM" id="SSF158573">
    <property type="entry name" value="GINS helical bundle-like"/>
    <property type="match status" value="1"/>
</dbReference>
<evidence type="ECO:0000256" key="3">
    <source>
        <dbReference type="ARBA" id="ARBA00014804"/>
    </source>
</evidence>
<evidence type="ECO:0000313" key="9">
    <source>
        <dbReference type="EMBL" id="ORX46805.1"/>
    </source>
</evidence>
<dbReference type="Pfam" id="PF16922">
    <property type="entry name" value="SLD5_C"/>
    <property type="match status" value="1"/>
</dbReference>
<evidence type="ECO:0000313" key="10">
    <source>
        <dbReference type="Proteomes" id="UP000242146"/>
    </source>
</evidence>
<dbReference type="GO" id="GO:0006261">
    <property type="term" value="P:DNA-templated DNA replication"/>
    <property type="evidence" value="ECO:0007669"/>
    <property type="project" value="InterPro"/>
</dbReference>
<dbReference type="GO" id="GO:0000811">
    <property type="term" value="C:GINS complex"/>
    <property type="evidence" value="ECO:0007669"/>
    <property type="project" value="UniProtKB-UniRule"/>
</dbReference>
<dbReference type="PANTHER" id="PTHR21206">
    <property type="entry name" value="SLD5 PROTEIN"/>
    <property type="match status" value="1"/>
</dbReference>
<dbReference type="CDD" id="cd11711">
    <property type="entry name" value="GINS_A_Sld5"/>
    <property type="match status" value="1"/>
</dbReference>
<keyword evidence="10" id="KW-1185">Reference proteome</keyword>
<dbReference type="AlphaFoldDB" id="A0A1X2G773"/>
<dbReference type="PANTHER" id="PTHR21206:SF0">
    <property type="entry name" value="DNA REPLICATION COMPLEX GINS PROTEIN SLD5"/>
    <property type="match status" value="1"/>
</dbReference>
<dbReference type="InterPro" id="IPR036224">
    <property type="entry name" value="GINS_bundle-like_dom_sf"/>
</dbReference>
<dbReference type="InterPro" id="IPR031633">
    <property type="entry name" value="SLD5_C"/>
</dbReference>
<dbReference type="InterPro" id="IPR021151">
    <property type="entry name" value="GINS_A"/>
</dbReference>
<reference evidence="9 10" key="1">
    <citation type="submission" date="2016-07" db="EMBL/GenBank/DDBJ databases">
        <title>Pervasive Adenine N6-methylation of Active Genes in Fungi.</title>
        <authorList>
            <consortium name="DOE Joint Genome Institute"/>
            <person name="Mondo S.J."/>
            <person name="Dannebaum R.O."/>
            <person name="Kuo R.C."/>
            <person name="Labutti K."/>
            <person name="Haridas S."/>
            <person name="Kuo A."/>
            <person name="Salamov A."/>
            <person name="Ahrendt S.R."/>
            <person name="Lipzen A."/>
            <person name="Sullivan W."/>
            <person name="Andreopoulos W.B."/>
            <person name="Clum A."/>
            <person name="Lindquist E."/>
            <person name="Daum C."/>
            <person name="Ramamoorthy G.K."/>
            <person name="Gryganskyi A."/>
            <person name="Culley D."/>
            <person name="Magnuson J.K."/>
            <person name="James T.Y."/>
            <person name="O'Malley M.A."/>
            <person name="Stajich J.E."/>
            <person name="Spatafora J.W."/>
            <person name="Visel A."/>
            <person name="Grigoriev I.V."/>
        </authorList>
    </citation>
    <scope>NUCLEOTIDE SEQUENCE [LARGE SCALE GENOMIC DNA]</scope>
    <source>
        <strain evidence="9 10">NRRL 3301</strain>
    </source>
</reference>
<dbReference type="CDD" id="cd21692">
    <property type="entry name" value="GINS_B_Sld5"/>
    <property type="match status" value="1"/>
</dbReference>
<sequence length="231" mass="27314">MSFDSQRQTAESSFSMTQANALHARLSDDALEDNVLELTKVWMNERNAPELLPYRKQLVDFLIERIEDQAGLVMDHMSSNLENKFISMLFQTEMERIRYLIKSYLRTRLHKIEKYTLELLRRPDYQELMSAQEIAYARRYQELLETYNHDSFLHHLPPTQHKQDEMHGDLNMVVTANLEAPVFCRVLDDVGVHQWMVNDTEESTEMDKGGTYIIRYRAIKELLQEGRVQLI</sequence>
<keyword evidence="5 6" id="KW-0539">Nucleus</keyword>